<dbReference type="Pfam" id="PF04445">
    <property type="entry name" value="SAM_MT"/>
    <property type="match status" value="1"/>
</dbReference>
<dbReference type="AlphaFoldDB" id="A0A938Y143"/>
<dbReference type="GO" id="GO:0008990">
    <property type="term" value="F:rRNA (guanine-N2-)-methyltransferase activity"/>
    <property type="evidence" value="ECO:0007669"/>
    <property type="project" value="InterPro"/>
</dbReference>
<dbReference type="Gene3D" id="3.40.50.150">
    <property type="entry name" value="Vaccinia Virus protein VP39"/>
    <property type="match status" value="1"/>
</dbReference>
<evidence type="ECO:0000313" key="1">
    <source>
        <dbReference type="EMBL" id="MBM7590519.1"/>
    </source>
</evidence>
<gene>
    <name evidence="1" type="ORF">JOD01_002123</name>
</gene>
<organism evidence="1 2">
    <name type="scientific">Brevibacillus fulvus</name>
    <dbReference type="NCBI Taxonomy" id="1125967"/>
    <lineage>
        <taxon>Bacteria</taxon>
        <taxon>Bacillati</taxon>
        <taxon>Bacillota</taxon>
        <taxon>Bacilli</taxon>
        <taxon>Bacillales</taxon>
        <taxon>Paenibacillaceae</taxon>
        <taxon>Brevibacillus</taxon>
    </lineage>
</organism>
<accession>A0A938Y143</accession>
<dbReference type="PANTHER" id="PTHR36112:SF1">
    <property type="entry name" value="RIBOSOMAL RNA SMALL SUBUNIT METHYLTRANSFERASE J"/>
    <property type="match status" value="1"/>
</dbReference>
<dbReference type="RefSeq" id="WP_204518265.1">
    <property type="nucleotide sequence ID" value="NZ_BAABIN010000002.1"/>
</dbReference>
<sequence length="261" mass="29237">MIVTTSMGVNEQIRAHARQLAEKLGVPLVERAERSLNELRRMYQTEQVVVVTGKGARLEASGKQPLFFHPNTAAFRIKRLERGDTDIMLSVCQIQPGDHILDATLGLGADAIVFAHAAGTSGRVVGVESQPLIALLVEDGLRHWLSDSPALNAAMRRIEVVRQDHLTYLRQLPRKSFDVVYLDPMFAETVDASKGIEGIREYANVRSLQTEVIEEALQVARRRVVLKEGKTGKLHKQFGFTLYRKRAHQVIYSYREPIGGE</sequence>
<dbReference type="SUPFAM" id="SSF53335">
    <property type="entry name" value="S-adenosyl-L-methionine-dependent methyltransferases"/>
    <property type="match status" value="1"/>
</dbReference>
<protein>
    <submittedName>
        <fullName evidence="1">O-methyltransferase YrrM</fullName>
    </submittedName>
</protein>
<dbReference type="CDD" id="cd02440">
    <property type="entry name" value="AdoMet_MTases"/>
    <property type="match status" value="1"/>
</dbReference>
<dbReference type="Proteomes" id="UP000717624">
    <property type="component" value="Unassembled WGS sequence"/>
</dbReference>
<proteinExistence type="predicted"/>
<evidence type="ECO:0000313" key="2">
    <source>
        <dbReference type="Proteomes" id="UP000717624"/>
    </source>
</evidence>
<dbReference type="InterPro" id="IPR007536">
    <property type="entry name" value="16SrRNA_methylTrfase_J"/>
</dbReference>
<comment type="caution">
    <text evidence="1">The sequence shown here is derived from an EMBL/GenBank/DDBJ whole genome shotgun (WGS) entry which is preliminary data.</text>
</comment>
<keyword evidence="2" id="KW-1185">Reference proteome</keyword>
<reference evidence="1" key="1">
    <citation type="submission" date="2021-01" db="EMBL/GenBank/DDBJ databases">
        <title>Genomic Encyclopedia of Type Strains, Phase IV (KMG-IV): sequencing the most valuable type-strain genomes for metagenomic binning, comparative biology and taxonomic classification.</title>
        <authorList>
            <person name="Goeker M."/>
        </authorList>
    </citation>
    <scope>NUCLEOTIDE SEQUENCE</scope>
    <source>
        <strain evidence="1">DSM 25523</strain>
    </source>
</reference>
<dbReference type="InterPro" id="IPR029063">
    <property type="entry name" value="SAM-dependent_MTases_sf"/>
</dbReference>
<name>A0A938Y143_9BACL</name>
<dbReference type="PANTHER" id="PTHR36112">
    <property type="entry name" value="RIBOSOMAL RNA SMALL SUBUNIT METHYLTRANSFERASE J"/>
    <property type="match status" value="1"/>
</dbReference>
<dbReference type="EMBL" id="JAFBEB010000006">
    <property type="protein sequence ID" value="MBM7590519.1"/>
    <property type="molecule type" value="Genomic_DNA"/>
</dbReference>